<dbReference type="EMBL" id="DSRU01000372">
    <property type="protein sequence ID" value="HFN01104.1"/>
    <property type="molecule type" value="Genomic_DNA"/>
</dbReference>
<dbReference type="Pfam" id="PF17761">
    <property type="entry name" value="DUF1016_N"/>
    <property type="match status" value="1"/>
</dbReference>
<evidence type="ECO:0000259" key="2">
    <source>
        <dbReference type="Pfam" id="PF17761"/>
    </source>
</evidence>
<evidence type="ECO:0000259" key="1">
    <source>
        <dbReference type="Pfam" id="PF06250"/>
    </source>
</evidence>
<dbReference type="PANTHER" id="PTHR30547:SF0">
    <property type="entry name" value="BLR8175 PROTEIN"/>
    <property type="match status" value="1"/>
</dbReference>
<dbReference type="Gene3D" id="3.40.1350.10">
    <property type="match status" value="1"/>
</dbReference>
<dbReference type="GO" id="GO:0003676">
    <property type="term" value="F:nucleic acid binding"/>
    <property type="evidence" value="ECO:0007669"/>
    <property type="project" value="InterPro"/>
</dbReference>
<organism evidence="3">
    <name type="scientific">Oscillatoriales cyanobacterium SpSt-418</name>
    <dbReference type="NCBI Taxonomy" id="2282169"/>
    <lineage>
        <taxon>Bacteria</taxon>
        <taxon>Bacillati</taxon>
        <taxon>Cyanobacteriota</taxon>
        <taxon>Cyanophyceae</taxon>
        <taxon>Oscillatoriophycideae</taxon>
        <taxon>Oscillatoriales</taxon>
    </lineage>
</organism>
<gene>
    <name evidence="3" type="ORF">ENR64_25795</name>
</gene>
<dbReference type="PANTHER" id="PTHR30547">
    <property type="entry name" value="UNCHARACTERIZED PROTEIN YHCG-RELATED"/>
    <property type="match status" value="1"/>
</dbReference>
<proteinExistence type="predicted"/>
<dbReference type="InterPro" id="IPR011856">
    <property type="entry name" value="tRNA_endonuc-like_dom_sf"/>
</dbReference>
<dbReference type="AlphaFoldDB" id="A0A7C3KI51"/>
<accession>A0A7C3KI51</accession>
<dbReference type="Pfam" id="PF06250">
    <property type="entry name" value="YhcG_C"/>
    <property type="match status" value="1"/>
</dbReference>
<evidence type="ECO:0000313" key="3">
    <source>
        <dbReference type="EMBL" id="HFN01104.1"/>
    </source>
</evidence>
<feature type="domain" description="YhcG N-terminal" evidence="2">
    <location>
        <begin position="17"/>
        <end position="152"/>
    </location>
</feature>
<comment type="caution">
    <text evidence="3">The sequence shown here is derived from an EMBL/GenBank/DDBJ whole genome shotgun (WGS) entry which is preliminary data.</text>
</comment>
<protein>
    <submittedName>
        <fullName evidence="3">DUF1016 domain-containing protein</fullName>
    </submittedName>
</protein>
<name>A0A7C3KI51_9CYAN</name>
<feature type="domain" description="YhcG PDDEXK nuclease" evidence="1">
    <location>
        <begin position="174"/>
        <end position="327"/>
    </location>
</feature>
<sequence>MASNLSSDSYDRFLDDLKEWIQSAQLRAATAVNRELVTLYWRIGRAILAKQQQEGWGAKVIERLSKDLKHAFPEIKGFSRSNLLYMRAFAQAFPDETVIQAVMGQITWYHNIALLDKLKGNEERLWYAQKTIEHGWSRSALVHQIESGLHQRVGNAVNNFDHTLPQSQSDLARQILKSPYNFEFLELAEAAQERDFERALVDRIRDFLLELGVGFSFLGSQYSLEVGGKEYKLDLLFYHVKLHCYVVIDLKMVEFEPEFSGKMSFYIAAVDDLLRSEMDNPTIGIVLCKSKNKATVEYALRYIQHPVGVATYRLKDTLPEPLQRSLPSIEQLEMELNALVAEAIADPTDLSE</sequence>
<dbReference type="InterPro" id="IPR041527">
    <property type="entry name" value="YhcG_N"/>
</dbReference>
<reference evidence="3" key="1">
    <citation type="journal article" date="2020" name="mSystems">
        <title>Genome- and Community-Level Interaction Insights into Carbon Utilization and Element Cycling Functions of Hydrothermarchaeota in Hydrothermal Sediment.</title>
        <authorList>
            <person name="Zhou Z."/>
            <person name="Liu Y."/>
            <person name="Xu W."/>
            <person name="Pan J."/>
            <person name="Luo Z.H."/>
            <person name="Li M."/>
        </authorList>
    </citation>
    <scope>NUCLEOTIDE SEQUENCE [LARGE SCALE GENOMIC DNA]</scope>
    <source>
        <strain evidence="3">SpSt-418</strain>
    </source>
</reference>
<dbReference type="InterPro" id="IPR009362">
    <property type="entry name" value="YhcG_C"/>
</dbReference>
<dbReference type="InterPro" id="IPR053148">
    <property type="entry name" value="PD-DEXK-like_domain"/>
</dbReference>